<dbReference type="GO" id="GO:0048038">
    <property type="term" value="F:quinone binding"/>
    <property type="evidence" value="ECO:0007669"/>
    <property type="project" value="TreeGrafter"/>
</dbReference>
<reference evidence="4 5" key="1">
    <citation type="submission" date="2012-01" db="EMBL/GenBank/DDBJ databases">
        <title>Complete sequence of Desulfotomaculum gibsoniae DSM 7213.</title>
        <authorList>
            <consortium name="US DOE Joint Genome Institute"/>
            <person name="Lucas S."/>
            <person name="Han J."/>
            <person name="Lapidus A."/>
            <person name="Cheng J.-F."/>
            <person name="Goodwin L."/>
            <person name="Pitluck S."/>
            <person name="Peters L."/>
            <person name="Ovchinnikova G."/>
            <person name="Teshima H."/>
            <person name="Detter J.C."/>
            <person name="Han C."/>
            <person name="Tapia R."/>
            <person name="Land M."/>
            <person name="Hauser L."/>
            <person name="Kyrpides N."/>
            <person name="Ivanova N."/>
            <person name="Pagani I."/>
            <person name="Parshina S."/>
            <person name="Plugge C."/>
            <person name="Muyzer G."/>
            <person name="Kuever J."/>
            <person name="Ivanova A."/>
            <person name="Nazina T."/>
            <person name="Klenk H.-P."/>
            <person name="Brambilla E."/>
            <person name="Spring S."/>
            <person name="Stams A.F."/>
            <person name="Woyke T."/>
        </authorList>
    </citation>
    <scope>NUCLEOTIDE SEQUENCE [LARGE SCALE GENOMIC DNA]</scope>
    <source>
        <strain evidence="4 5">DSM 7213</strain>
    </source>
</reference>
<dbReference type="Gene3D" id="3.40.50.720">
    <property type="entry name" value="NAD(P)-binding Rossmann-like Domain"/>
    <property type="match status" value="1"/>
</dbReference>
<dbReference type="Proteomes" id="UP000013520">
    <property type="component" value="Chromosome"/>
</dbReference>
<evidence type="ECO:0000313" key="4">
    <source>
        <dbReference type="EMBL" id="AGL00673.1"/>
    </source>
</evidence>
<evidence type="ECO:0000313" key="5">
    <source>
        <dbReference type="Proteomes" id="UP000013520"/>
    </source>
</evidence>
<dbReference type="PROSITE" id="PS00061">
    <property type="entry name" value="ADH_SHORT"/>
    <property type="match status" value="1"/>
</dbReference>
<dbReference type="SUPFAM" id="SSF51735">
    <property type="entry name" value="NAD(P)-binding Rossmann-fold domains"/>
    <property type="match status" value="1"/>
</dbReference>
<dbReference type="InterPro" id="IPR002347">
    <property type="entry name" value="SDR_fam"/>
</dbReference>
<dbReference type="PRINTS" id="PR00081">
    <property type="entry name" value="GDHRDH"/>
</dbReference>
<dbReference type="RefSeq" id="WP_006523687.1">
    <property type="nucleotide sequence ID" value="NC_021184.1"/>
</dbReference>
<proteinExistence type="inferred from homology"/>
<evidence type="ECO:0000256" key="2">
    <source>
        <dbReference type="ARBA" id="ARBA00023002"/>
    </source>
</evidence>
<dbReference type="SMART" id="SM00822">
    <property type="entry name" value="PKS_KR"/>
    <property type="match status" value="1"/>
</dbReference>
<keyword evidence="2" id="KW-0560">Oxidoreductase</keyword>
<dbReference type="KEGG" id="dgi:Desgi_1150"/>
<dbReference type="GO" id="GO:0016616">
    <property type="term" value="F:oxidoreductase activity, acting on the CH-OH group of donors, NAD or NADP as acceptor"/>
    <property type="evidence" value="ECO:0007669"/>
    <property type="project" value="TreeGrafter"/>
</dbReference>
<organism evidence="4 5">
    <name type="scientific">Desulfoscipio gibsoniae DSM 7213</name>
    <dbReference type="NCBI Taxonomy" id="767817"/>
    <lineage>
        <taxon>Bacteria</taxon>
        <taxon>Bacillati</taxon>
        <taxon>Bacillota</taxon>
        <taxon>Clostridia</taxon>
        <taxon>Eubacteriales</taxon>
        <taxon>Desulfallaceae</taxon>
        <taxon>Desulfoscipio</taxon>
    </lineage>
</organism>
<dbReference type="NCBIfam" id="NF009466">
    <property type="entry name" value="PRK12826.1-2"/>
    <property type="match status" value="1"/>
</dbReference>
<dbReference type="FunFam" id="3.40.50.720:FF:000173">
    <property type="entry name" value="3-oxoacyl-[acyl-carrier protein] reductase"/>
    <property type="match status" value="1"/>
</dbReference>
<dbReference type="PANTHER" id="PTHR42760:SF83">
    <property type="entry name" value="(3R)-3-HYDROXYACYL-COA DEHYDROGENASE"/>
    <property type="match status" value="1"/>
</dbReference>
<dbReference type="HOGENOM" id="CLU_010194_1_3_9"/>
<dbReference type="OrthoDB" id="9803333at2"/>
<evidence type="ECO:0000256" key="1">
    <source>
        <dbReference type="ARBA" id="ARBA00006484"/>
    </source>
</evidence>
<dbReference type="PANTHER" id="PTHR42760">
    <property type="entry name" value="SHORT-CHAIN DEHYDROGENASES/REDUCTASES FAMILY MEMBER"/>
    <property type="match status" value="1"/>
</dbReference>
<dbReference type="NCBIfam" id="NF005559">
    <property type="entry name" value="PRK07231.1"/>
    <property type="match status" value="1"/>
</dbReference>
<dbReference type="Pfam" id="PF13561">
    <property type="entry name" value="adh_short_C2"/>
    <property type="match status" value="1"/>
</dbReference>
<dbReference type="InterPro" id="IPR020904">
    <property type="entry name" value="Sc_DH/Rdtase_CS"/>
</dbReference>
<dbReference type="InterPro" id="IPR057326">
    <property type="entry name" value="KR_dom"/>
</dbReference>
<dbReference type="EMBL" id="CP003273">
    <property type="protein sequence ID" value="AGL00673.1"/>
    <property type="molecule type" value="Genomic_DNA"/>
</dbReference>
<keyword evidence="5" id="KW-1185">Reference proteome</keyword>
<accession>R4KBV0</accession>
<dbReference type="STRING" id="767817.Desgi_1150"/>
<feature type="domain" description="Ketoreductase" evidence="3">
    <location>
        <begin position="6"/>
        <end position="171"/>
    </location>
</feature>
<comment type="similarity">
    <text evidence="1">Belongs to the short-chain dehydrogenases/reductases (SDR) family.</text>
</comment>
<evidence type="ECO:0000259" key="3">
    <source>
        <dbReference type="SMART" id="SM00822"/>
    </source>
</evidence>
<name>R4KBV0_9FIRM</name>
<dbReference type="GO" id="GO:0006633">
    <property type="term" value="P:fatty acid biosynthetic process"/>
    <property type="evidence" value="ECO:0007669"/>
    <property type="project" value="TreeGrafter"/>
</dbReference>
<dbReference type="eggNOG" id="COG1028">
    <property type="taxonomic scope" value="Bacteria"/>
</dbReference>
<dbReference type="PRINTS" id="PR00080">
    <property type="entry name" value="SDRFAMILY"/>
</dbReference>
<gene>
    <name evidence="4" type="ORF">Desgi_1150</name>
</gene>
<protein>
    <recommendedName>
        <fullName evidence="3">Ketoreductase domain-containing protein</fullName>
    </recommendedName>
</protein>
<sequence length="247" mass="26387">MRLKDKVALITGAGSGIGEATARRFIAEGALVALNDVNTEGITRVSRELAAQGARVIVVEGNVTSKSDVEQMVENTLKEYKRIDILINNAGINKDALTKKMTEEQWDSVIDVNLKGTFLCCQAVFGPMSEQKYGKINNTASIGAYGNIGQANYAASKAGVVGMSWALALEYARYNINVNVVAPGATNTPMTAGMPDKVRDMIINSIPLKRMADPAEITNAHLFLASDEANYITGQVIFVDGGITIGI</sequence>
<dbReference type="AlphaFoldDB" id="R4KBV0"/>
<dbReference type="InterPro" id="IPR036291">
    <property type="entry name" value="NAD(P)-bd_dom_sf"/>
</dbReference>